<feature type="compositionally biased region" description="Basic and acidic residues" evidence="4">
    <location>
        <begin position="495"/>
        <end position="504"/>
    </location>
</feature>
<dbReference type="InterPro" id="IPR023943">
    <property type="entry name" value="Enolase-ppase_E1"/>
</dbReference>
<dbReference type="InterPro" id="IPR036412">
    <property type="entry name" value="HAD-like_sf"/>
</dbReference>
<feature type="compositionally biased region" description="Basic and acidic residues" evidence="4">
    <location>
        <begin position="295"/>
        <end position="304"/>
    </location>
</feature>
<dbReference type="SFLD" id="SFLDG01133">
    <property type="entry name" value="C1.5.4:_Enolase-phosphatase_Li"/>
    <property type="match status" value="1"/>
</dbReference>
<protein>
    <recommendedName>
        <fullName evidence="7">Enolase-phosphatase E1</fullName>
    </recommendedName>
</protein>
<proteinExistence type="predicted"/>
<evidence type="ECO:0000256" key="3">
    <source>
        <dbReference type="ARBA" id="ARBA00023167"/>
    </source>
</evidence>
<feature type="compositionally biased region" description="Basic and acidic residues" evidence="4">
    <location>
        <begin position="340"/>
        <end position="391"/>
    </location>
</feature>
<dbReference type="GO" id="GO:0019509">
    <property type="term" value="P:L-methionine salvage from methylthioadenosine"/>
    <property type="evidence" value="ECO:0007669"/>
    <property type="project" value="InterPro"/>
</dbReference>
<keyword evidence="3" id="KW-0486">Methionine biosynthesis</keyword>
<dbReference type="SUPFAM" id="SSF56784">
    <property type="entry name" value="HAD-like"/>
    <property type="match status" value="1"/>
</dbReference>
<keyword evidence="1" id="KW-0028">Amino-acid biosynthesis</keyword>
<feature type="region of interest" description="Disordered" evidence="4">
    <location>
        <begin position="678"/>
        <end position="701"/>
    </location>
</feature>
<evidence type="ECO:0008006" key="7">
    <source>
        <dbReference type="Google" id="ProtNLM"/>
    </source>
</evidence>
<accession>A0AAW1TVS7</accession>
<dbReference type="Gene3D" id="1.10.720.60">
    <property type="match status" value="1"/>
</dbReference>
<feature type="region of interest" description="Disordered" evidence="4">
    <location>
        <begin position="614"/>
        <end position="635"/>
    </location>
</feature>
<comment type="caution">
    <text evidence="5">The sequence shown here is derived from an EMBL/GenBank/DDBJ whole genome shotgun (WGS) entry which is preliminary data.</text>
</comment>
<evidence type="ECO:0000313" key="6">
    <source>
        <dbReference type="Proteomes" id="UP001431783"/>
    </source>
</evidence>
<dbReference type="NCBIfam" id="TIGR01691">
    <property type="entry name" value="enolase-ppase"/>
    <property type="match status" value="1"/>
</dbReference>
<keyword evidence="6" id="KW-1185">Reference proteome</keyword>
<gene>
    <name evidence="5" type="ORF">WA026_015172</name>
</gene>
<dbReference type="EMBL" id="JARQZJ010000008">
    <property type="protein sequence ID" value="KAK9871925.1"/>
    <property type="molecule type" value="Genomic_DNA"/>
</dbReference>
<reference evidence="5 6" key="1">
    <citation type="submission" date="2023-03" db="EMBL/GenBank/DDBJ databases">
        <title>Genome insight into feeding habits of ladybird beetles.</title>
        <authorList>
            <person name="Li H.-S."/>
            <person name="Huang Y.-H."/>
            <person name="Pang H."/>
        </authorList>
    </citation>
    <scope>NUCLEOTIDE SEQUENCE [LARGE SCALE GENOMIC DNA]</scope>
    <source>
        <strain evidence="5">SYSU_2023b</strain>
        <tissue evidence="5">Whole body</tissue>
    </source>
</reference>
<feature type="compositionally biased region" description="Basic and acidic residues" evidence="4">
    <location>
        <begin position="313"/>
        <end position="333"/>
    </location>
</feature>
<dbReference type="PANTHER" id="PTHR20371">
    <property type="entry name" value="ENOLASE-PHOSPHATASE E1"/>
    <property type="match status" value="1"/>
</dbReference>
<dbReference type="SFLD" id="SFLDS00003">
    <property type="entry name" value="Haloacid_Dehalogenase"/>
    <property type="match status" value="1"/>
</dbReference>
<name>A0AAW1TVS7_9CUCU</name>
<dbReference type="PANTHER" id="PTHR20371:SF1">
    <property type="entry name" value="ENOLASE-PHOSPHATASE E1"/>
    <property type="match status" value="1"/>
</dbReference>
<dbReference type="Pfam" id="PF00702">
    <property type="entry name" value="Hydrolase"/>
    <property type="match status" value="1"/>
</dbReference>
<feature type="compositionally biased region" description="Acidic residues" evidence="4">
    <location>
        <begin position="285"/>
        <end position="294"/>
    </location>
</feature>
<dbReference type="Proteomes" id="UP001431783">
    <property type="component" value="Unassembled WGS sequence"/>
</dbReference>
<feature type="region of interest" description="Disordered" evidence="4">
    <location>
        <begin position="282"/>
        <end position="510"/>
    </location>
</feature>
<dbReference type="GO" id="GO:0043874">
    <property type="term" value="F:acireductone synthase activity"/>
    <property type="evidence" value="ECO:0007669"/>
    <property type="project" value="InterPro"/>
</dbReference>
<dbReference type="SFLD" id="SFLDG01129">
    <property type="entry name" value="C1.5:_HAD__Beta-PGM__Phosphata"/>
    <property type="match status" value="1"/>
</dbReference>
<organism evidence="5 6">
    <name type="scientific">Henosepilachna vigintioctopunctata</name>
    <dbReference type="NCBI Taxonomy" id="420089"/>
    <lineage>
        <taxon>Eukaryota</taxon>
        <taxon>Metazoa</taxon>
        <taxon>Ecdysozoa</taxon>
        <taxon>Arthropoda</taxon>
        <taxon>Hexapoda</taxon>
        <taxon>Insecta</taxon>
        <taxon>Pterygota</taxon>
        <taxon>Neoptera</taxon>
        <taxon>Endopterygota</taxon>
        <taxon>Coleoptera</taxon>
        <taxon>Polyphaga</taxon>
        <taxon>Cucujiformia</taxon>
        <taxon>Coccinelloidea</taxon>
        <taxon>Coccinellidae</taxon>
        <taxon>Epilachninae</taxon>
        <taxon>Epilachnini</taxon>
        <taxon>Henosepilachna</taxon>
    </lineage>
</organism>
<dbReference type="GO" id="GO:0000287">
    <property type="term" value="F:magnesium ion binding"/>
    <property type="evidence" value="ECO:0007669"/>
    <property type="project" value="InterPro"/>
</dbReference>
<sequence length="728" mass="80790">MSDGNKNVESLNFEKVTAILLDVAGTTTAINFVKDTLLPYVTKSVDEFLKSSWEDEEVKKAVSQFEEKDLDVTKATEIVKTLTEKNDSNVGLKTIQGLIFKKGYESGELKGHVFADVPKSLEIWSKSRKIAIFSTGSVDSQQLLFKNTVEGDISSHISKYFDQSVGVKNEEASYKKIAEELDVIPENILFLTDDAKEAVAAKSANLTVVLVERDGNSPIPEDILSSFVVIKSFTDIPVESVKRKIEEDSVEQPPTKIAKVEVVGIVEEVTKKEEKVENKTKVEEINDEAMEVDVDEKSTEKPECDNGNNTTEKISEEVSITEEKSNTEEKSPVEESVSLNEEKHSNDSKTELIAVETEKSSSEKESVSEKNQVTEEKPVTEENPVKDESMNQEKQIAPVEKSETMEVEQTVESEMKEGLTKQCTETEKHEGGKESEKHEGAKETEKLEEIKETEKLEEAEETEKVLEKTETSKTETVEVKESTGTETLNEPNVPENKKESKSEIEIGTQTKTITNECETQTTISIKVAEELPAKEVQAKLMASTSENKKVDMEITEAKNIDDITDKTETNGDRIDEEKETNVDNICDSIDTKKDLVTNGTGEENGIIECKLEKTKADNSNKSEEKVSEVEEQSKEIKDNNTIAKVNETQQTNGDISKENGVSEIKSITADVVIEEKENKSDLANGTDNCISNGEASSSAVDSVEIKEEEIKIKTIEDKVEITPVSVEA</sequence>
<evidence type="ECO:0000313" key="5">
    <source>
        <dbReference type="EMBL" id="KAK9871925.1"/>
    </source>
</evidence>
<evidence type="ECO:0000256" key="2">
    <source>
        <dbReference type="ARBA" id="ARBA00022801"/>
    </source>
</evidence>
<dbReference type="Gene3D" id="3.40.50.1000">
    <property type="entry name" value="HAD superfamily/HAD-like"/>
    <property type="match status" value="1"/>
</dbReference>
<dbReference type="AlphaFoldDB" id="A0AAW1TVS7"/>
<evidence type="ECO:0000256" key="1">
    <source>
        <dbReference type="ARBA" id="ARBA00022605"/>
    </source>
</evidence>
<feature type="compositionally biased region" description="Basic and acidic residues" evidence="4">
    <location>
        <begin position="413"/>
        <end position="483"/>
    </location>
</feature>
<dbReference type="InterPro" id="IPR023214">
    <property type="entry name" value="HAD_sf"/>
</dbReference>
<keyword evidence="2" id="KW-0378">Hydrolase</keyword>
<feature type="compositionally biased region" description="Polar residues" evidence="4">
    <location>
        <begin position="681"/>
        <end position="700"/>
    </location>
</feature>
<evidence type="ECO:0000256" key="4">
    <source>
        <dbReference type="SAM" id="MobiDB-lite"/>
    </source>
</evidence>